<dbReference type="GO" id="GO:0004126">
    <property type="term" value="F:cytidine deaminase activity"/>
    <property type="evidence" value="ECO:0007669"/>
    <property type="project" value="UniProtKB-EC"/>
</dbReference>
<dbReference type="FunFam" id="3.40.140.10:FF:000008">
    <property type="entry name" value="Cytidine deaminase"/>
    <property type="match status" value="1"/>
</dbReference>
<dbReference type="InterPro" id="IPR006262">
    <property type="entry name" value="Cyt_deam_tetra"/>
</dbReference>
<dbReference type="PROSITE" id="PS51747">
    <property type="entry name" value="CYT_DCMP_DEAMINASES_2"/>
    <property type="match status" value="1"/>
</dbReference>
<dbReference type="InterPro" id="IPR016192">
    <property type="entry name" value="APOBEC/CMP_deaminase_Zn-bd"/>
</dbReference>
<evidence type="ECO:0000256" key="11">
    <source>
        <dbReference type="PIRSR" id="PIRSR606262-2"/>
    </source>
</evidence>
<reference evidence="14 15" key="1">
    <citation type="submission" date="2012-01" db="EMBL/GenBank/DDBJ databases">
        <title>Improved High-Quality Draft sequence of Metallosphaera yellowstonensis MK1.</title>
        <authorList>
            <consortium name="US DOE Joint Genome Institute"/>
            <person name="Lucas S."/>
            <person name="Han J."/>
            <person name="Cheng J.-F."/>
            <person name="Goodwin L."/>
            <person name="Pitluck S."/>
            <person name="Peters L."/>
            <person name="Teshima H."/>
            <person name="Detter J.C."/>
            <person name="Han C."/>
            <person name="Tapia R."/>
            <person name="Land M."/>
            <person name="Hauser L."/>
            <person name="Kyrpides N."/>
            <person name="Kozubal M."/>
            <person name="Macur R.E."/>
            <person name="Jay Z."/>
            <person name="Inskeep W."/>
            <person name="Woyke T."/>
        </authorList>
    </citation>
    <scope>NUCLEOTIDE SEQUENCE [LARGE SCALE GENOMIC DNA]</scope>
    <source>
        <strain evidence="14 15">MK1</strain>
    </source>
</reference>
<protein>
    <recommendedName>
        <fullName evidence="4">cytidine deaminase</fullName>
        <ecNumber evidence="4">3.5.4.5</ecNumber>
    </recommendedName>
    <alternativeName>
        <fullName evidence="8">Cytidine aminohydrolase</fullName>
    </alternativeName>
</protein>
<dbReference type="GO" id="GO:0055086">
    <property type="term" value="P:nucleobase-containing small molecule metabolic process"/>
    <property type="evidence" value="ECO:0007669"/>
    <property type="project" value="UniProtKB-ARBA"/>
</dbReference>
<keyword evidence="15" id="KW-1185">Reference proteome</keyword>
<dbReference type="PROSITE" id="PS00903">
    <property type="entry name" value="CYT_DCMP_DEAMINASES_1"/>
    <property type="match status" value="1"/>
</dbReference>
<dbReference type="NCBIfam" id="TIGR01354">
    <property type="entry name" value="cyt_deam_tetra"/>
    <property type="match status" value="1"/>
</dbReference>
<dbReference type="Pfam" id="PF00383">
    <property type="entry name" value="dCMP_cyt_deam_1"/>
    <property type="match status" value="1"/>
</dbReference>
<feature type="binding site" evidence="12">
    <location>
        <position position="89"/>
    </location>
    <ligand>
        <name>Zn(2+)</name>
        <dbReference type="ChEBI" id="CHEBI:29105"/>
        <note>catalytic</note>
    </ligand>
</feature>
<dbReference type="SUPFAM" id="SSF53927">
    <property type="entry name" value="Cytidine deaminase-like"/>
    <property type="match status" value="1"/>
</dbReference>
<evidence type="ECO:0000256" key="8">
    <source>
        <dbReference type="ARBA" id="ARBA00032005"/>
    </source>
</evidence>
<gene>
    <name evidence="14" type="ORF">MetMK1DRAFT_00022960</name>
</gene>
<dbReference type="Gene3D" id="3.40.140.10">
    <property type="entry name" value="Cytidine Deaminase, domain 2"/>
    <property type="match status" value="1"/>
</dbReference>
<dbReference type="AlphaFoldDB" id="H2C6V2"/>
<evidence type="ECO:0000313" key="15">
    <source>
        <dbReference type="Proteomes" id="UP000003980"/>
    </source>
</evidence>
<sequence length="130" mass="14193">MTDPSDEQLIRSAMETAKNSYSPYSRIRVGAAILTTEGKIITGTNVENSSYGLSMCAERVAVFAAISMGYKNFKKIAVVTAEGKGISPCGACRQVLHEFDSDIEVLTLDERGKLLKSSLRELLPRAFSLR</sequence>
<dbReference type="STRING" id="671065.MetMK1DRAFT_00022960"/>
<name>H2C6V2_9CREN</name>
<feature type="binding site" evidence="12">
    <location>
        <position position="56"/>
    </location>
    <ligand>
        <name>Zn(2+)</name>
        <dbReference type="ChEBI" id="CHEBI:29105"/>
        <note>catalytic</note>
    </ligand>
</feature>
<keyword evidence="5 12" id="KW-0479">Metal-binding</keyword>
<feature type="domain" description="CMP/dCMP-type deaminase" evidence="13">
    <location>
        <begin position="4"/>
        <end position="130"/>
    </location>
</feature>
<evidence type="ECO:0000259" key="13">
    <source>
        <dbReference type="PROSITE" id="PS51747"/>
    </source>
</evidence>
<comment type="similarity">
    <text evidence="3">Belongs to the cytidine and deoxycytidylate deaminase family.</text>
</comment>
<dbReference type="GO" id="GO:0072527">
    <property type="term" value="P:pyrimidine-containing compound metabolic process"/>
    <property type="evidence" value="ECO:0007669"/>
    <property type="project" value="UniProtKB-ARBA"/>
</dbReference>
<dbReference type="InterPro" id="IPR016193">
    <property type="entry name" value="Cytidine_deaminase-like"/>
</dbReference>
<accession>H2C6V2</accession>
<dbReference type="InterPro" id="IPR050202">
    <property type="entry name" value="Cyt/Deoxycyt_deaminase"/>
</dbReference>
<evidence type="ECO:0000256" key="5">
    <source>
        <dbReference type="ARBA" id="ARBA00022723"/>
    </source>
</evidence>
<dbReference type="EMBL" id="JH597768">
    <property type="protein sequence ID" value="EHP69529.1"/>
    <property type="molecule type" value="Genomic_DNA"/>
</dbReference>
<dbReference type="GO" id="GO:0008270">
    <property type="term" value="F:zinc ion binding"/>
    <property type="evidence" value="ECO:0007669"/>
    <property type="project" value="InterPro"/>
</dbReference>
<evidence type="ECO:0000256" key="6">
    <source>
        <dbReference type="ARBA" id="ARBA00022801"/>
    </source>
</evidence>
<dbReference type="GO" id="GO:0042802">
    <property type="term" value="F:identical protein binding"/>
    <property type="evidence" value="ECO:0007669"/>
    <property type="project" value="UniProtKB-ARBA"/>
</dbReference>
<evidence type="ECO:0000313" key="14">
    <source>
        <dbReference type="EMBL" id="EHP69529.1"/>
    </source>
</evidence>
<evidence type="ECO:0000256" key="7">
    <source>
        <dbReference type="ARBA" id="ARBA00022833"/>
    </source>
</evidence>
<dbReference type="HOGENOM" id="CLU_097262_4_1_2"/>
<organism evidence="14 15">
    <name type="scientific">Metallosphaera yellowstonensis MK1</name>
    <dbReference type="NCBI Taxonomy" id="671065"/>
    <lineage>
        <taxon>Archaea</taxon>
        <taxon>Thermoproteota</taxon>
        <taxon>Thermoprotei</taxon>
        <taxon>Sulfolobales</taxon>
        <taxon>Sulfolobaceae</taxon>
        <taxon>Metallosphaera</taxon>
    </lineage>
</organism>
<dbReference type="OrthoDB" id="39143at2157"/>
<evidence type="ECO:0000256" key="12">
    <source>
        <dbReference type="PIRSR" id="PIRSR606262-3"/>
    </source>
</evidence>
<dbReference type="RefSeq" id="WP_009073680.1">
    <property type="nucleotide sequence ID" value="NZ_JH597768.1"/>
</dbReference>
<proteinExistence type="inferred from homology"/>
<evidence type="ECO:0000256" key="9">
    <source>
        <dbReference type="ARBA" id="ARBA00049558"/>
    </source>
</evidence>
<evidence type="ECO:0000256" key="1">
    <source>
        <dbReference type="ARBA" id="ARBA00001947"/>
    </source>
</evidence>
<evidence type="ECO:0000256" key="3">
    <source>
        <dbReference type="ARBA" id="ARBA00006576"/>
    </source>
</evidence>
<dbReference type="EC" id="3.5.4.5" evidence="4"/>
<dbReference type="PANTHER" id="PTHR11644">
    <property type="entry name" value="CYTIDINE DEAMINASE"/>
    <property type="match status" value="1"/>
</dbReference>
<comment type="function">
    <text evidence="2">This enzyme scavenges exogenous and endogenous cytidine and 2'-deoxycytidine for UMP synthesis.</text>
</comment>
<dbReference type="GO" id="GO:0005829">
    <property type="term" value="C:cytosol"/>
    <property type="evidence" value="ECO:0007669"/>
    <property type="project" value="TreeGrafter"/>
</dbReference>
<evidence type="ECO:0000256" key="4">
    <source>
        <dbReference type="ARBA" id="ARBA00012783"/>
    </source>
</evidence>
<dbReference type="CDD" id="cd01283">
    <property type="entry name" value="cytidine_deaminase"/>
    <property type="match status" value="1"/>
</dbReference>
<dbReference type="NCBIfam" id="NF004064">
    <property type="entry name" value="PRK05578.1"/>
    <property type="match status" value="1"/>
</dbReference>
<dbReference type="PANTHER" id="PTHR11644:SF2">
    <property type="entry name" value="CYTIDINE DEAMINASE"/>
    <property type="match status" value="1"/>
</dbReference>
<feature type="binding site" evidence="12">
    <location>
        <position position="92"/>
    </location>
    <ligand>
        <name>Zn(2+)</name>
        <dbReference type="ChEBI" id="CHEBI:29105"/>
        <note>catalytic</note>
    </ligand>
</feature>
<keyword evidence="7 12" id="KW-0862">Zinc</keyword>
<comment type="cofactor">
    <cofactor evidence="1 12">
        <name>Zn(2+)</name>
        <dbReference type="ChEBI" id="CHEBI:29105"/>
    </cofactor>
</comment>
<evidence type="ECO:0000256" key="2">
    <source>
        <dbReference type="ARBA" id="ARBA00003949"/>
    </source>
</evidence>
<comment type="catalytic activity">
    <reaction evidence="9">
        <text>cytidine + H2O + H(+) = uridine + NH4(+)</text>
        <dbReference type="Rhea" id="RHEA:16069"/>
        <dbReference type="ChEBI" id="CHEBI:15377"/>
        <dbReference type="ChEBI" id="CHEBI:15378"/>
        <dbReference type="ChEBI" id="CHEBI:16704"/>
        <dbReference type="ChEBI" id="CHEBI:17562"/>
        <dbReference type="ChEBI" id="CHEBI:28938"/>
        <dbReference type="EC" id="3.5.4.5"/>
    </reaction>
</comment>
<dbReference type="eggNOG" id="arCOG04173">
    <property type="taxonomic scope" value="Archaea"/>
</dbReference>
<evidence type="ECO:0000256" key="10">
    <source>
        <dbReference type="PIRSR" id="PIRSR606262-1"/>
    </source>
</evidence>
<feature type="binding site" evidence="11">
    <location>
        <begin position="45"/>
        <end position="51"/>
    </location>
    <ligand>
        <name>substrate</name>
    </ligand>
</feature>
<keyword evidence="6" id="KW-0378">Hydrolase</keyword>
<feature type="active site" description="Proton donor" evidence="10">
    <location>
        <position position="58"/>
    </location>
</feature>
<dbReference type="Proteomes" id="UP000003980">
    <property type="component" value="Unassembled WGS sequence"/>
</dbReference>
<dbReference type="InterPro" id="IPR002125">
    <property type="entry name" value="CMP_dCMP_dom"/>
</dbReference>